<accession>X1UKI4</accession>
<dbReference type="InterPro" id="IPR051796">
    <property type="entry name" value="ISF_SsuE-like"/>
</dbReference>
<name>X1UKI4_9ZZZZ</name>
<feature type="domain" description="NADPH-dependent FMN reductase-like" evidence="3">
    <location>
        <begin position="1"/>
        <end position="105"/>
    </location>
</feature>
<feature type="non-terminal residue" evidence="4">
    <location>
        <position position="1"/>
    </location>
</feature>
<dbReference type="InterPro" id="IPR005025">
    <property type="entry name" value="FMN_Rdtase-like_dom"/>
</dbReference>
<dbReference type="AlphaFoldDB" id="X1UKI4"/>
<sequence>LACSPRTGGNSEILLDRLIEGATEGGANVEKLHAARLTIAGCVECNGCFGHGYCVVEDDFQHVAKKITDADRVVIATPVFFMAPSAQAKAMIDRCQSFWARKYVLKAPLKEESSELERRGVWISVGGTRGVKLFDGIKLTMEYFFDAIYISSYVDVKAWHADAKGEILKQQDVLREAHEKGVELARP</sequence>
<dbReference type="PANTHER" id="PTHR43278:SF2">
    <property type="entry name" value="IRON-SULFUR FLAVOPROTEIN"/>
    <property type="match status" value="1"/>
</dbReference>
<dbReference type="GO" id="GO:0016491">
    <property type="term" value="F:oxidoreductase activity"/>
    <property type="evidence" value="ECO:0007669"/>
    <property type="project" value="InterPro"/>
</dbReference>
<dbReference type="InterPro" id="IPR029039">
    <property type="entry name" value="Flavoprotein-like_sf"/>
</dbReference>
<evidence type="ECO:0000256" key="1">
    <source>
        <dbReference type="ARBA" id="ARBA00022630"/>
    </source>
</evidence>
<evidence type="ECO:0000259" key="3">
    <source>
        <dbReference type="Pfam" id="PF03358"/>
    </source>
</evidence>
<dbReference type="EMBL" id="BARW01021197">
    <property type="protein sequence ID" value="GAJ00416.1"/>
    <property type="molecule type" value="Genomic_DNA"/>
</dbReference>
<gene>
    <name evidence="4" type="ORF">S12H4_35663</name>
</gene>
<proteinExistence type="predicted"/>
<dbReference type="PANTHER" id="PTHR43278">
    <property type="entry name" value="NAD(P)H-DEPENDENT FMN-CONTAINING OXIDOREDUCTASE YWQN-RELATED"/>
    <property type="match status" value="1"/>
</dbReference>
<evidence type="ECO:0000256" key="2">
    <source>
        <dbReference type="ARBA" id="ARBA00022643"/>
    </source>
</evidence>
<keyword evidence="2" id="KW-0288">FMN</keyword>
<dbReference type="Pfam" id="PF03358">
    <property type="entry name" value="FMN_red"/>
    <property type="match status" value="1"/>
</dbReference>
<keyword evidence="1" id="KW-0285">Flavoprotein</keyword>
<reference evidence="4" key="1">
    <citation type="journal article" date="2014" name="Front. Microbiol.">
        <title>High frequency of phylogenetically diverse reductive dehalogenase-homologous genes in deep subseafloor sedimentary metagenomes.</title>
        <authorList>
            <person name="Kawai M."/>
            <person name="Futagami T."/>
            <person name="Toyoda A."/>
            <person name="Takaki Y."/>
            <person name="Nishi S."/>
            <person name="Hori S."/>
            <person name="Arai W."/>
            <person name="Tsubouchi T."/>
            <person name="Morono Y."/>
            <person name="Uchiyama I."/>
            <person name="Ito T."/>
            <person name="Fujiyama A."/>
            <person name="Inagaki F."/>
            <person name="Takami H."/>
        </authorList>
    </citation>
    <scope>NUCLEOTIDE SEQUENCE</scope>
    <source>
        <strain evidence="4">Expedition CK06-06</strain>
    </source>
</reference>
<dbReference type="SUPFAM" id="SSF52218">
    <property type="entry name" value="Flavoproteins"/>
    <property type="match status" value="1"/>
</dbReference>
<evidence type="ECO:0000313" key="4">
    <source>
        <dbReference type="EMBL" id="GAJ00416.1"/>
    </source>
</evidence>
<comment type="caution">
    <text evidence="4">The sequence shown here is derived from an EMBL/GenBank/DDBJ whole genome shotgun (WGS) entry which is preliminary data.</text>
</comment>
<dbReference type="Gene3D" id="3.40.50.360">
    <property type="match status" value="1"/>
</dbReference>
<organism evidence="4">
    <name type="scientific">marine sediment metagenome</name>
    <dbReference type="NCBI Taxonomy" id="412755"/>
    <lineage>
        <taxon>unclassified sequences</taxon>
        <taxon>metagenomes</taxon>
        <taxon>ecological metagenomes</taxon>
    </lineage>
</organism>
<protein>
    <recommendedName>
        <fullName evidence="3">NADPH-dependent FMN reductase-like domain-containing protein</fullName>
    </recommendedName>
</protein>